<name>A0A1E5LFE7_9BACI</name>
<dbReference type="Gene3D" id="1.10.150.260">
    <property type="entry name" value="YozE SAM-like"/>
    <property type="match status" value="1"/>
</dbReference>
<dbReference type="AlphaFoldDB" id="A0A1E5LFE7"/>
<dbReference type="NCBIfam" id="NF010193">
    <property type="entry name" value="PRK13672.1"/>
    <property type="match status" value="1"/>
</dbReference>
<gene>
    <name evidence="3" type="ORF">BFG57_02065</name>
</gene>
<accession>A0A1E5LFE7</accession>
<sequence length="71" mass="8575">MKKPFYQFVMKYRPKGSQKNYQEFAQQLFVDGEFPKQSTSYHEISAYLEENSPSLDAISIFDEMWELYEME</sequence>
<dbReference type="Proteomes" id="UP000095209">
    <property type="component" value="Unassembled WGS sequence"/>
</dbReference>
<dbReference type="InterPro" id="IPR010673">
    <property type="entry name" value="UPF0346"/>
</dbReference>
<protein>
    <recommendedName>
        <fullName evidence="1">UPF0346 protein BFG57_02065</fullName>
    </recommendedName>
</protein>
<dbReference type="HAMAP" id="MF_01538">
    <property type="entry name" value="UPF0346"/>
    <property type="match status" value="1"/>
</dbReference>
<dbReference type="RefSeq" id="WP_069717243.1">
    <property type="nucleotide sequence ID" value="NZ_MJEH01000022.1"/>
</dbReference>
<organism evidence="3 4">
    <name type="scientific">Bacillus solimangrovi</name>
    <dbReference type="NCBI Taxonomy" id="1305675"/>
    <lineage>
        <taxon>Bacteria</taxon>
        <taxon>Bacillati</taxon>
        <taxon>Bacillota</taxon>
        <taxon>Bacilli</taxon>
        <taxon>Bacillales</taxon>
        <taxon>Bacillaceae</taxon>
        <taxon>Bacillus</taxon>
    </lineage>
</organism>
<reference evidence="3 4" key="1">
    <citation type="submission" date="2016-08" db="EMBL/GenBank/DDBJ databases">
        <title>Genome of Bacillus solimangrovi GH2-4.</title>
        <authorList>
            <person name="Lim S."/>
            <person name="Kim B.-C."/>
        </authorList>
    </citation>
    <scope>NUCLEOTIDE SEQUENCE [LARGE SCALE GENOMIC DNA]</scope>
    <source>
        <strain evidence="3 4">GH2-4</strain>
    </source>
</reference>
<dbReference type="OrthoDB" id="2242851at2"/>
<keyword evidence="4" id="KW-1185">Reference proteome</keyword>
<evidence type="ECO:0000313" key="4">
    <source>
        <dbReference type="Proteomes" id="UP000095209"/>
    </source>
</evidence>
<evidence type="ECO:0000256" key="1">
    <source>
        <dbReference type="HAMAP-Rule" id="MF_01538"/>
    </source>
</evidence>
<dbReference type="SUPFAM" id="SSF140652">
    <property type="entry name" value="YozE-like"/>
    <property type="match status" value="1"/>
</dbReference>
<dbReference type="STRING" id="1305675.BFG57_02065"/>
<evidence type="ECO:0000313" key="3">
    <source>
        <dbReference type="EMBL" id="OEH92801.1"/>
    </source>
</evidence>
<proteinExistence type="inferred from homology"/>
<feature type="domain" description="YozE SAM-like" evidence="2">
    <location>
        <begin position="5"/>
        <end position="69"/>
    </location>
</feature>
<dbReference type="Pfam" id="PF06855">
    <property type="entry name" value="YozE_SAM_like"/>
    <property type="match status" value="1"/>
</dbReference>
<dbReference type="InterPro" id="IPR036806">
    <property type="entry name" value="YozE_SAM-like_sf"/>
</dbReference>
<comment type="similarity">
    <text evidence="1">Belongs to the UPF0346 family.</text>
</comment>
<evidence type="ECO:0000259" key="2">
    <source>
        <dbReference type="Pfam" id="PF06855"/>
    </source>
</evidence>
<dbReference type="InterPro" id="IPR023089">
    <property type="entry name" value="YozE_SAM-like"/>
</dbReference>
<comment type="caution">
    <text evidence="3">The sequence shown here is derived from an EMBL/GenBank/DDBJ whole genome shotgun (WGS) entry which is preliminary data.</text>
</comment>
<dbReference type="EMBL" id="MJEH01000022">
    <property type="protein sequence ID" value="OEH92801.1"/>
    <property type="molecule type" value="Genomic_DNA"/>
</dbReference>